<dbReference type="EMBL" id="ANPB02000004">
    <property type="protein sequence ID" value="KAF4483937.1"/>
    <property type="molecule type" value="Genomic_DNA"/>
</dbReference>
<dbReference type="RefSeq" id="XP_066008636.1">
    <property type="nucleotide sequence ID" value="XM_066151899.1"/>
</dbReference>
<evidence type="ECO:0000313" key="3">
    <source>
        <dbReference type="Proteomes" id="UP000011096"/>
    </source>
</evidence>
<gene>
    <name evidence="2" type="ORF">CGGC5_v007770</name>
</gene>
<feature type="region of interest" description="Disordered" evidence="1">
    <location>
        <begin position="15"/>
        <end position="75"/>
    </location>
</feature>
<keyword evidence="3" id="KW-1185">Reference proteome</keyword>
<feature type="compositionally biased region" description="Acidic residues" evidence="1">
    <location>
        <begin position="66"/>
        <end position="75"/>
    </location>
</feature>
<dbReference type="InParanoid" id="A0A7J6J3Y4"/>
<dbReference type="AlphaFoldDB" id="A0A7J6J3Y4"/>
<comment type="caution">
    <text evidence="2">The sequence shown here is derived from an EMBL/GenBank/DDBJ whole genome shotgun (WGS) entry which is preliminary data.</text>
</comment>
<reference evidence="2 3" key="2">
    <citation type="submission" date="2020-04" db="EMBL/GenBank/DDBJ databases">
        <title>Genome sequencing and assembly of multiple isolates from the Colletotrichum gloeosporioides species complex.</title>
        <authorList>
            <person name="Gan P."/>
            <person name="Shirasu K."/>
        </authorList>
    </citation>
    <scope>NUCLEOTIDE SEQUENCE [LARGE SCALE GENOMIC DNA]</scope>
    <source>
        <strain evidence="2 3">Nara gc5</strain>
    </source>
</reference>
<dbReference type="Proteomes" id="UP000011096">
    <property type="component" value="Unassembled WGS sequence"/>
</dbReference>
<reference evidence="2 3" key="1">
    <citation type="submission" date="2012-08" db="EMBL/GenBank/DDBJ databases">
        <authorList>
            <person name="Gan P.H.P."/>
            <person name="Ikeda K."/>
            <person name="Irieda H."/>
            <person name="Narusaka M."/>
            <person name="O'Connell R.J."/>
            <person name="Narusaka Y."/>
            <person name="Takano Y."/>
            <person name="Kubo Y."/>
            <person name="Shirasu K."/>
        </authorList>
    </citation>
    <scope>NUCLEOTIDE SEQUENCE [LARGE SCALE GENOMIC DNA]</scope>
    <source>
        <strain evidence="2 3">Nara gc5</strain>
    </source>
</reference>
<feature type="compositionally biased region" description="Basic and acidic residues" evidence="1">
    <location>
        <begin position="35"/>
        <end position="65"/>
    </location>
</feature>
<proteinExistence type="predicted"/>
<evidence type="ECO:0000256" key="1">
    <source>
        <dbReference type="SAM" id="MobiDB-lite"/>
    </source>
</evidence>
<dbReference type="GeneID" id="90979969"/>
<dbReference type="OrthoDB" id="10331917at2759"/>
<accession>A0A7J6J3Y4</accession>
<protein>
    <submittedName>
        <fullName evidence="2">Uncharacterized protein</fullName>
    </submittedName>
</protein>
<sequence length="75" mass="8664">MEITLSTARLFRASDPHKAHLDPSLGAEDDSAELCQREEESETDRTEQDSELLDLPHRSRSYRNDNDDDDRSFIN</sequence>
<evidence type="ECO:0000313" key="2">
    <source>
        <dbReference type="EMBL" id="KAF4483937.1"/>
    </source>
</evidence>
<organism evidence="2 3">
    <name type="scientific">Colletotrichum fructicola (strain Nara gc5)</name>
    <name type="common">Anthracnose fungus</name>
    <name type="synonym">Colletotrichum gloeosporioides (strain Nara gc5)</name>
    <dbReference type="NCBI Taxonomy" id="1213859"/>
    <lineage>
        <taxon>Eukaryota</taxon>
        <taxon>Fungi</taxon>
        <taxon>Dikarya</taxon>
        <taxon>Ascomycota</taxon>
        <taxon>Pezizomycotina</taxon>
        <taxon>Sordariomycetes</taxon>
        <taxon>Hypocreomycetidae</taxon>
        <taxon>Glomerellales</taxon>
        <taxon>Glomerellaceae</taxon>
        <taxon>Colletotrichum</taxon>
        <taxon>Colletotrichum gloeosporioides species complex</taxon>
    </lineage>
</organism>
<name>A0A7J6J3Y4_COLFN</name>